<dbReference type="InterPro" id="IPR007438">
    <property type="entry name" value="DUF488"/>
</dbReference>
<dbReference type="AlphaFoldDB" id="A0A7C0Y8J0"/>
<comment type="caution">
    <text evidence="1">The sequence shown here is derived from an EMBL/GenBank/DDBJ whole genome shotgun (WGS) entry which is preliminary data.</text>
</comment>
<sequence>MTQGKKNIYTLGTSNRTLEEFLEILQAYGIGRVVDVRRFPTSSRYPWFNKEPLTQALKGKGISYHHLGEELGGYRRGGYQAFTQTPAFQEALKKLEALALENTTAIICAERLPWRCHRRFITQALEETGWRVVHILEKDRTWQPSKEQPTLFHREEI</sequence>
<name>A0A7C0Y8J0_9BACT</name>
<dbReference type="InterPro" id="IPR014519">
    <property type="entry name" value="UCP024492"/>
</dbReference>
<evidence type="ECO:0000313" key="1">
    <source>
        <dbReference type="EMBL" id="HDD52637.1"/>
    </source>
</evidence>
<dbReference type="EMBL" id="DQWS01000042">
    <property type="protein sequence ID" value="HDD52637.1"/>
    <property type="molecule type" value="Genomic_DNA"/>
</dbReference>
<reference evidence="1" key="1">
    <citation type="journal article" date="2020" name="mSystems">
        <title>Genome- and Community-Level Interaction Insights into Carbon Utilization and Element Cycling Functions of Hydrothermarchaeota in Hydrothermal Sediment.</title>
        <authorList>
            <person name="Zhou Z."/>
            <person name="Liu Y."/>
            <person name="Xu W."/>
            <person name="Pan J."/>
            <person name="Luo Z.H."/>
            <person name="Li M."/>
        </authorList>
    </citation>
    <scope>NUCLEOTIDE SEQUENCE [LARGE SCALE GENOMIC DNA]</scope>
    <source>
        <strain evidence="1">HyVt-115</strain>
    </source>
</reference>
<proteinExistence type="predicted"/>
<dbReference type="Pfam" id="PF04343">
    <property type="entry name" value="DUF488"/>
    <property type="match status" value="1"/>
</dbReference>
<dbReference type="PIRSF" id="PIRSF024492">
    <property type="entry name" value="UCP024492"/>
    <property type="match status" value="1"/>
</dbReference>
<dbReference type="Proteomes" id="UP000885690">
    <property type="component" value="Unassembled WGS sequence"/>
</dbReference>
<dbReference type="PANTHER" id="PTHR39337:SF1">
    <property type="entry name" value="BLR5642 PROTEIN"/>
    <property type="match status" value="1"/>
</dbReference>
<dbReference type="PANTHER" id="PTHR39337">
    <property type="entry name" value="BLR5642 PROTEIN"/>
    <property type="match status" value="1"/>
</dbReference>
<organism evidence="1">
    <name type="scientific">Thermosulfidibacter takaii</name>
    <dbReference type="NCBI Taxonomy" id="412593"/>
    <lineage>
        <taxon>Bacteria</taxon>
        <taxon>Pseudomonadati</taxon>
        <taxon>Thermosulfidibacterota</taxon>
        <taxon>Thermosulfidibacteria</taxon>
        <taxon>Thermosulfidibacterales</taxon>
        <taxon>Thermosulfidibacteraceae</taxon>
    </lineage>
</organism>
<protein>
    <submittedName>
        <fullName evidence="1">DUF488 domain-containing protein</fullName>
    </submittedName>
</protein>
<accession>A0A7C0Y8J0</accession>
<gene>
    <name evidence="1" type="ORF">ENF32_01035</name>
</gene>